<keyword evidence="1" id="KW-0732">Signal</keyword>
<organism evidence="2 3">
    <name type="scientific">Citrullus colocynthis</name>
    <name type="common">colocynth</name>
    <dbReference type="NCBI Taxonomy" id="252529"/>
    <lineage>
        <taxon>Eukaryota</taxon>
        <taxon>Viridiplantae</taxon>
        <taxon>Streptophyta</taxon>
        <taxon>Embryophyta</taxon>
        <taxon>Tracheophyta</taxon>
        <taxon>Spermatophyta</taxon>
        <taxon>Magnoliopsida</taxon>
        <taxon>eudicotyledons</taxon>
        <taxon>Gunneridae</taxon>
        <taxon>Pentapetalae</taxon>
        <taxon>rosids</taxon>
        <taxon>fabids</taxon>
        <taxon>Cucurbitales</taxon>
        <taxon>Cucurbitaceae</taxon>
        <taxon>Benincaseae</taxon>
        <taxon>Citrullus</taxon>
    </lineage>
</organism>
<accession>A0ABP0YFT4</accession>
<feature type="non-terminal residue" evidence="2">
    <location>
        <position position="1"/>
    </location>
</feature>
<name>A0ABP0YFT4_9ROSI</name>
<dbReference type="Proteomes" id="UP001642487">
    <property type="component" value="Chromosome 3"/>
</dbReference>
<proteinExistence type="predicted"/>
<protein>
    <submittedName>
        <fullName evidence="2">Uncharacterized protein</fullName>
    </submittedName>
</protein>
<evidence type="ECO:0000313" key="3">
    <source>
        <dbReference type="Proteomes" id="UP001642487"/>
    </source>
</evidence>
<gene>
    <name evidence="2" type="ORF">CITCOLO1_LOCUS9402</name>
</gene>
<dbReference type="Pfam" id="PF24068">
    <property type="entry name" value="TPD1_C"/>
    <property type="match status" value="1"/>
</dbReference>
<sequence length="97" mass="10737">LDEIAISQSRTGKEVNGKKEWRATITNNCVCSQYSVKFDCNGFNSVEKVDESKLMVAGSVCLVNNGQPIFKSIPISFTYAWDNAFAFKPLFSQIACS</sequence>
<evidence type="ECO:0000313" key="2">
    <source>
        <dbReference type="EMBL" id="CAK9317497.1"/>
    </source>
</evidence>
<evidence type="ECO:0000256" key="1">
    <source>
        <dbReference type="ARBA" id="ARBA00022729"/>
    </source>
</evidence>
<dbReference type="PANTHER" id="PTHR33184">
    <property type="entry name" value="PROTEIN TAPETUM DETERMINANT 1-LIKE-RELATED"/>
    <property type="match status" value="1"/>
</dbReference>
<reference evidence="2 3" key="1">
    <citation type="submission" date="2024-03" db="EMBL/GenBank/DDBJ databases">
        <authorList>
            <person name="Gkanogiannis A."/>
            <person name="Becerra Lopez-Lavalle L."/>
        </authorList>
    </citation>
    <scope>NUCLEOTIDE SEQUENCE [LARGE SCALE GENOMIC DNA]</scope>
</reference>
<dbReference type="PANTHER" id="PTHR33184:SF72">
    <property type="entry name" value="BETA-1,3-N-ACETYLGLUCOSAMINYLTRANSFERASE FAMILY PROTEIN"/>
    <property type="match status" value="1"/>
</dbReference>
<keyword evidence="3" id="KW-1185">Reference proteome</keyword>
<dbReference type="InterPro" id="IPR040361">
    <property type="entry name" value="TPD1"/>
</dbReference>
<dbReference type="EMBL" id="OZ021737">
    <property type="protein sequence ID" value="CAK9317497.1"/>
    <property type="molecule type" value="Genomic_DNA"/>
</dbReference>